<evidence type="ECO:0000256" key="1">
    <source>
        <dbReference type="SAM" id="MobiDB-lite"/>
    </source>
</evidence>
<keyword evidence="3" id="KW-1185">Reference proteome</keyword>
<dbReference type="Proteomes" id="UP000887566">
    <property type="component" value="Unplaced"/>
</dbReference>
<feature type="chain" id="PRO_5037679078" evidence="2">
    <location>
        <begin position="19"/>
        <end position="253"/>
    </location>
</feature>
<feature type="compositionally biased region" description="Polar residues" evidence="1">
    <location>
        <begin position="224"/>
        <end position="235"/>
    </location>
</feature>
<organism evidence="3 4">
    <name type="scientific">Plectus sambesii</name>
    <dbReference type="NCBI Taxonomy" id="2011161"/>
    <lineage>
        <taxon>Eukaryota</taxon>
        <taxon>Metazoa</taxon>
        <taxon>Ecdysozoa</taxon>
        <taxon>Nematoda</taxon>
        <taxon>Chromadorea</taxon>
        <taxon>Plectida</taxon>
        <taxon>Plectina</taxon>
        <taxon>Plectoidea</taxon>
        <taxon>Plectidae</taxon>
        <taxon>Plectus</taxon>
    </lineage>
</organism>
<feature type="region of interest" description="Disordered" evidence="1">
    <location>
        <begin position="114"/>
        <end position="147"/>
    </location>
</feature>
<reference evidence="4" key="1">
    <citation type="submission" date="2022-11" db="UniProtKB">
        <authorList>
            <consortium name="WormBaseParasite"/>
        </authorList>
    </citation>
    <scope>IDENTIFICATION</scope>
</reference>
<evidence type="ECO:0000256" key="2">
    <source>
        <dbReference type="SAM" id="SignalP"/>
    </source>
</evidence>
<evidence type="ECO:0000313" key="3">
    <source>
        <dbReference type="Proteomes" id="UP000887566"/>
    </source>
</evidence>
<dbReference type="AlphaFoldDB" id="A0A914WJ71"/>
<dbReference type="WBParaSite" id="PSAMB.scaffold427size51672.g5824.t1">
    <property type="protein sequence ID" value="PSAMB.scaffold427size51672.g5824.t1"/>
    <property type="gene ID" value="PSAMB.scaffold427size51672.g5824"/>
</dbReference>
<evidence type="ECO:0000313" key="4">
    <source>
        <dbReference type="WBParaSite" id="PSAMB.scaffold427size51672.g5824.t1"/>
    </source>
</evidence>
<protein>
    <submittedName>
        <fullName evidence="4">Secreted protein</fullName>
    </submittedName>
</protein>
<feature type="region of interest" description="Disordered" evidence="1">
    <location>
        <begin position="31"/>
        <end position="92"/>
    </location>
</feature>
<keyword evidence="2" id="KW-0732">Signal</keyword>
<name>A0A914WJ71_9BILA</name>
<accession>A0A914WJ71</accession>
<feature type="region of interest" description="Disordered" evidence="1">
    <location>
        <begin position="194"/>
        <end position="253"/>
    </location>
</feature>
<feature type="signal peptide" evidence="2">
    <location>
        <begin position="1"/>
        <end position="18"/>
    </location>
</feature>
<proteinExistence type="predicted"/>
<sequence>MPRPVVVLVVAAVRPSVALLADAISLGPSASRHSLTRLSPPPISRRQRRRAGARPTRADGRLARPAAGAGRPTMTANRRAGGPAGFTNTFRSGRVPAPHSAMGAAIASLLVGGGGGEPKLPPKLRRPVPPVPRPRLHDAHRRPVQHTRAQTTLQFIDGPTLRRRDRASDGIMRRDDETQFGGGQTRRAVDAHRPISTGGAPAKKPPRHTLLAANRPTHAPEKNSCLQASVGQSDTSRPRAVGRVSPIMRRQTE</sequence>